<dbReference type="AlphaFoldDB" id="A0A176WC32"/>
<gene>
    <name evidence="1" type="ORF">AXG93_4694s1000</name>
</gene>
<accession>A0A176WC32</accession>
<comment type="caution">
    <text evidence="1">The sequence shown here is derived from an EMBL/GenBank/DDBJ whole genome shotgun (WGS) entry which is preliminary data.</text>
</comment>
<name>A0A176WC32_MARPO</name>
<reference evidence="1" key="1">
    <citation type="submission" date="2016-03" db="EMBL/GenBank/DDBJ databases">
        <title>Mechanisms controlling the formation of the plant cell surface in tip-growing cells are functionally conserved among land plants.</title>
        <authorList>
            <person name="Honkanen S."/>
            <person name="Jones V.A."/>
            <person name="Morieri G."/>
            <person name="Champion C."/>
            <person name="Hetherington A.J."/>
            <person name="Kelly S."/>
            <person name="Saint-Marcoux D."/>
            <person name="Proust H."/>
            <person name="Prescott H."/>
            <person name="Dolan L."/>
        </authorList>
    </citation>
    <scope>NUCLEOTIDE SEQUENCE [LARGE SCALE GENOMIC DNA]</scope>
    <source>
        <tissue evidence="1">Whole gametophyte</tissue>
    </source>
</reference>
<dbReference type="EMBL" id="LVLJ01001317">
    <property type="protein sequence ID" value="OAE30494.1"/>
    <property type="molecule type" value="Genomic_DNA"/>
</dbReference>
<evidence type="ECO:0000313" key="1">
    <source>
        <dbReference type="EMBL" id="OAE30494.1"/>
    </source>
</evidence>
<keyword evidence="2" id="KW-1185">Reference proteome</keyword>
<sequence>MKERQLQETEAKYEVLRKGLTEQVEKQRYSEKTCEGLCEDIEVETQKWLQLRDLERRATAMIKCSVSGQRQLARKLDAFLTSSCEAMSNLELELTVVLRRLGLDQKSDGKAIANSADVMLVQSSHQSV</sequence>
<protein>
    <submittedName>
        <fullName evidence="1">Uncharacterized protein</fullName>
    </submittedName>
</protein>
<organism evidence="1 2">
    <name type="scientific">Marchantia polymorpha subsp. ruderalis</name>
    <dbReference type="NCBI Taxonomy" id="1480154"/>
    <lineage>
        <taxon>Eukaryota</taxon>
        <taxon>Viridiplantae</taxon>
        <taxon>Streptophyta</taxon>
        <taxon>Embryophyta</taxon>
        <taxon>Marchantiophyta</taxon>
        <taxon>Marchantiopsida</taxon>
        <taxon>Marchantiidae</taxon>
        <taxon>Marchantiales</taxon>
        <taxon>Marchantiaceae</taxon>
        <taxon>Marchantia</taxon>
    </lineage>
</organism>
<evidence type="ECO:0000313" key="2">
    <source>
        <dbReference type="Proteomes" id="UP000077202"/>
    </source>
</evidence>
<dbReference type="Proteomes" id="UP000077202">
    <property type="component" value="Unassembled WGS sequence"/>
</dbReference>
<proteinExistence type="predicted"/>